<organism evidence="2 3">
    <name type="scientific">Biomphalaria glabrata</name>
    <name type="common">Bloodfluke planorb</name>
    <name type="synonym">Freshwater snail</name>
    <dbReference type="NCBI Taxonomy" id="6526"/>
    <lineage>
        <taxon>Eukaryota</taxon>
        <taxon>Metazoa</taxon>
        <taxon>Spiralia</taxon>
        <taxon>Lophotrochozoa</taxon>
        <taxon>Mollusca</taxon>
        <taxon>Gastropoda</taxon>
        <taxon>Heterobranchia</taxon>
        <taxon>Euthyneura</taxon>
        <taxon>Panpulmonata</taxon>
        <taxon>Hygrophila</taxon>
        <taxon>Lymnaeoidea</taxon>
        <taxon>Planorbidae</taxon>
        <taxon>Biomphalaria</taxon>
    </lineage>
</organism>
<keyword evidence="2" id="KW-1185">Reference proteome</keyword>
<protein>
    <submittedName>
        <fullName evidence="3 4">Uncharacterized protein LOC106069190</fullName>
    </submittedName>
</protein>
<evidence type="ECO:0000313" key="3">
    <source>
        <dbReference type="RefSeq" id="XP_013084256.2"/>
    </source>
</evidence>
<evidence type="ECO:0000256" key="1">
    <source>
        <dbReference type="SAM" id="MobiDB-lite"/>
    </source>
</evidence>
<feature type="compositionally biased region" description="Low complexity" evidence="1">
    <location>
        <begin position="236"/>
        <end position="247"/>
    </location>
</feature>
<dbReference type="AlphaFoldDB" id="A0A9U8EET1"/>
<sequence>MKPRKTLEPLSERTNTKRDNYADIIKPTRAISPAFRPGPRQKRRDSNADEVIRFVREFQRHDITYQSPAELKKRSVLPAIGIHGSGDVCEKNESVRAAEDKFDDSARSSNLPETFAGHKFVLTVDAEKNSGDENSRPHYNDASAFHLKIPQSYKTDLDLDVEDTESSSRNLISSDNEIHFSPTRSDIIVSNICDIRQKHSPMSSGSSEASKVAQLMQPRPFRQLPPISRNTFQEKPLASLPSSPGSSIDEEENYP</sequence>
<dbReference type="GeneID" id="106069190"/>
<proteinExistence type="predicted"/>
<accession>A0A9U8EET1</accession>
<name>A0A9U8EET1_BIOGL</name>
<feature type="region of interest" description="Disordered" evidence="1">
    <location>
        <begin position="198"/>
        <end position="255"/>
    </location>
</feature>
<reference evidence="3 4" key="1">
    <citation type="submission" date="2025-04" db="UniProtKB">
        <authorList>
            <consortium name="RefSeq"/>
        </authorList>
    </citation>
    <scope>IDENTIFICATION</scope>
</reference>
<evidence type="ECO:0000313" key="4">
    <source>
        <dbReference type="RefSeq" id="XP_013084257.2"/>
    </source>
</evidence>
<gene>
    <name evidence="3 4" type="primary">LOC106069190</name>
</gene>
<dbReference type="KEGG" id="bgt:106069190"/>
<feature type="region of interest" description="Disordered" evidence="1">
    <location>
        <begin position="1"/>
        <end position="21"/>
    </location>
</feature>
<feature type="compositionally biased region" description="Polar residues" evidence="1">
    <location>
        <begin position="200"/>
        <end position="209"/>
    </location>
</feature>
<evidence type="ECO:0000313" key="2">
    <source>
        <dbReference type="Proteomes" id="UP001165740"/>
    </source>
</evidence>
<dbReference type="Proteomes" id="UP001165740">
    <property type="component" value="Chromosome 3"/>
</dbReference>
<dbReference type="RefSeq" id="XP_013084256.2">
    <property type="nucleotide sequence ID" value="XM_013228802.2"/>
</dbReference>
<dbReference type="RefSeq" id="XP_013084257.2">
    <property type="nucleotide sequence ID" value="XM_013228803.2"/>
</dbReference>